<reference evidence="3" key="1">
    <citation type="submission" date="2023-06" db="EMBL/GenBank/DDBJ databases">
        <title>Genome-scale phylogeny and comparative genomics of the fungal order Sordariales.</title>
        <authorList>
            <consortium name="Lawrence Berkeley National Laboratory"/>
            <person name="Hensen N."/>
            <person name="Bonometti L."/>
            <person name="Westerberg I."/>
            <person name="Brannstrom I.O."/>
            <person name="Guillou S."/>
            <person name="Cros-Aarteil S."/>
            <person name="Calhoun S."/>
            <person name="Haridas S."/>
            <person name="Kuo A."/>
            <person name="Mondo S."/>
            <person name="Pangilinan J."/>
            <person name="Riley R."/>
            <person name="Labutti K."/>
            <person name="Andreopoulos B."/>
            <person name="Lipzen A."/>
            <person name="Chen C."/>
            <person name="Yanf M."/>
            <person name="Daum C."/>
            <person name="Ng V."/>
            <person name="Clum A."/>
            <person name="Steindorff A."/>
            <person name="Ohm R."/>
            <person name="Martin F."/>
            <person name="Silar P."/>
            <person name="Natvig D."/>
            <person name="Lalanne C."/>
            <person name="Gautier V."/>
            <person name="Ament-Velasquez S.L."/>
            <person name="Kruys A."/>
            <person name="Hutchinson M.I."/>
            <person name="Powell A.J."/>
            <person name="Barry K."/>
            <person name="Miller A.N."/>
            <person name="Grigoriev I.V."/>
            <person name="Debuchy R."/>
            <person name="Gladieux P."/>
            <person name="Thoren M.H."/>
            <person name="Johannesson H."/>
        </authorList>
    </citation>
    <scope>NUCLEOTIDE SEQUENCE</scope>
    <source>
        <strain evidence="3">SMH2532-1</strain>
    </source>
</reference>
<evidence type="ECO:0000313" key="4">
    <source>
        <dbReference type="Proteomes" id="UP001174936"/>
    </source>
</evidence>
<comment type="caution">
    <text evidence="3">The sequence shown here is derived from an EMBL/GenBank/DDBJ whole genome shotgun (WGS) entry which is preliminary data.</text>
</comment>
<dbReference type="AlphaFoldDB" id="A0AA40CYQ5"/>
<dbReference type="Pfam" id="PF06293">
    <property type="entry name" value="Kdo"/>
    <property type="match status" value="1"/>
</dbReference>
<feature type="domain" description="Protein kinase" evidence="2">
    <location>
        <begin position="564"/>
        <end position="768"/>
    </location>
</feature>
<dbReference type="EMBL" id="JAULSV010000001">
    <property type="protein sequence ID" value="KAK0655417.1"/>
    <property type="molecule type" value="Genomic_DNA"/>
</dbReference>
<dbReference type="SUPFAM" id="SSF56112">
    <property type="entry name" value="Protein kinase-like (PK-like)"/>
    <property type="match status" value="1"/>
</dbReference>
<dbReference type="GO" id="GO:0005524">
    <property type="term" value="F:ATP binding"/>
    <property type="evidence" value="ECO:0007669"/>
    <property type="project" value="InterPro"/>
</dbReference>
<evidence type="ECO:0000313" key="3">
    <source>
        <dbReference type="EMBL" id="KAK0655417.1"/>
    </source>
</evidence>
<dbReference type="GO" id="GO:0004672">
    <property type="term" value="F:protein kinase activity"/>
    <property type="evidence" value="ECO:0007669"/>
    <property type="project" value="InterPro"/>
</dbReference>
<evidence type="ECO:0000259" key="2">
    <source>
        <dbReference type="PROSITE" id="PS50011"/>
    </source>
</evidence>
<dbReference type="PANTHER" id="PTHR37171:SF1">
    <property type="entry name" value="SERINE_THREONINE-PROTEIN KINASE YRZF-RELATED"/>
    <property type="match status" value="1"/>
</dbReference>
<feature type="region of interest" description="Disordered" evidence="1">
    <location>
        <begin position="1"/>
        <end position="55"/>
    </location>
</feature>
<feature type="compositionally biased region" description="Gly residues" evidence="1">
    <location>
        <begin position="482"/>
        <end position="499"/>
    </location>
</feature>
<keyword evidence="4" id="KW-1185">Reference proteome</keyword>
<dbReference type="CDD" id="cd06503">
    <property type="entry name" value="ATP-synt_Fo_b"/>
    <property type="match status" value="1"/>
</dbReference>
<name>A0AA40CYQ5_9PEZI</name>
<evidence type="ECO:0000256" key="1">
    <source>
        <dbReference type="SAM" id="MobiDB-lite"/>
    </source>
</evidence>
<feature type="compositionally biased region" description="Basic residues" evidence="1">
    <location>
        <begin position="470"/>
        <end position="481"/>
    </location>
</feature>
<dbReference type="InterPro" id="IPR011009">
    <property type="entry name" value="Kinase-like_dom_sf"/>
</dbReference>
<accession>A0AA40CYQ5</accession>
<dbReference type="PROSITE" id="PS50011">
    <property type="entry name" value="PROTEIN_KINASE_DOM"/>
    <property type="match status" value="1"/>
</dbReference>
<organism evidence="3 4">
    <name type="scientific">Cercophora newfieldiana</name>
    <dbReference type="NCBI Taxonomy" id="92897"/>
    <lineage>
        <taxon>Eukaryota</taxon>
        <taxon>Fungi</taxon>
        <taxon>Dikarya</taxon>
        <taxon>Ascomycota</taxon>
        <taxon>Pezizomycotina</taxon>
        <taxon>Sordariomycetes</taxon>
        <taxon>Sordariomycetidae</taxon>
        <taxon>Sordariales</taxon>
        <taxon>Lasiosphaeriaceae</taxon>
        <taxon>Cercophora</taxon>
    </lineage>
</organism>
<dbReference type="InterPro" id="IPR000719">
    <property type="entry name" value="Prot_kinase_dom"/>
</dbReference>
<dbReference type="Proteomes" id="UP001174936">
    <property type="component" value="Unassembled WGS sequence"/>
</dbReference>
<proteinExistence type="predicted"/>
<dbReference type="Gene3D" id="1.10.510.10">
    <property type="entry name" value="Transferase(Phosphotransferase) domain 1"/>
    <property type="match status" value="1"/>
</dbReference>
<sequence>MDASAELERVKRELNEARRQLEQAEQERHRERQRAEQAEKEKQQAEKEKQQAEEQARETTLAEYIQACHDLIFTGFAVETDEALTSKGTTKVTNKRCPTRLEPWTDFREEQRAILGTLFATFSTQKRAFENLYYLRTRGQKVAKGKVGDEERLKFVLQDLLVEPVTLIMERFQEEDDIQAKFDIGTDIKFENRVGALGGAPHGYAQWPMTPDAKKLQPDQICTFRQDKGDSTGRTMAYVMEYKPPHKITLQHLRLGLRSMNIYEDVVNRATKPVEEEEEALFQYHADRLAAAVVTQTFDYMIEAGLTHGFLTTGEAIVFLKVDWTDPTTLYYYLAEPGPEVDEDRDDILYRTAVSQVLAFTVLALSTRQEHRQDDRQRLTKDLNTWKEDWESILRSIPPSERIAPPTSPAYIPSKYEGVKRSPYHFRQTKARTAGRQSCQASSAGRGPSPEGSDDDEDGTRAPDTPTPQHPRKRGLARRPRGGSGGTGGSGGGGGGGGSSSQSRPANRQYCTQKCLLGLMRGGFLDENCPNVILHRGEDPYAHPVDHATWLSLLREQLRRTLDDGIVRLGKYGARGVLFQVTLLSLGYTFVSKATVAGLVPELEHEAKVYGHLEPLQGVNVPVFLGATDLRDIGRTYYYDFGVRLIYLMFLSWGGVSLAEVAVPKEGRDKVQRDVVLSVRALHMHGVAHTDVRAANVLLDKKTGQVMVIDFEQAVLLPRPRPALSPVVPNKRAPCVGSVEATFAGQQNSNTGLNRLLQDDIFAANVVF</sequence>
<dbReference type="PANTHER" id="PTHR37171">
    <property type="entry name" value="SERINE/THREONINE-PROTEIN KINASE YRZF-RELATED"/>
    <property type="match status" value="1"/>
</dbReference>
<dbReference type="InterPro" id="IPR052396">
    <property type="entry name" value="Meiotic_Drive_Suppr_Kinase"/>
</dbReference>
<gene>
    <name evidence="3" type="ORF">B0T16DRAFT_451104</name>
</gene>
<protein>
    <recommendedName>
        <fullName evidence="2">Protein kinase domain-containing protein</fullName>
    </recommendedName>
</protein>
<feature type="region of interest" description="Disordered" evidence="1">
    <location>
        <begin position="427"/>
        <end position="506"/>
    </location>
</feature>